<evidence type="ECO:0000313" key="1">
    <source>
        <dbReference type="EMBL" id="SHO47632.1"/>
    </source>
</evidence>
<dbReference type="Gene3D" id="3.90.1600.10">
    <property type="entry name" value="Palm domain of DNA polymerase"/>
    <property type="match status" value="1"/>
</dbReference>
<dbReference type="Proteomes" id="UP000232412">
    <property type="component" value="Unassembled WGS sequence"/>
</dbReference>
<reference evidence="2" key="1">
    <citation type="submission" date="2016-12" db="EMBL/GenBank/DDBJ databases">
        <authorList>
            <person name="Herbold C."/>
        </authorList>
    </citation>
    <scope>NUCLEOTIDE SEQUENCE [LARGE SCALE GENOMIC DNA]</scope>
</reference>
<name>A0A2H1EII7_9ARCH</name>
<dbReference type="GO" id="GO:0003887">
    <property type="term" value="F:DNA-directed DNA polymerase activity"/>
    <property type="evidence" value="ECO:0007669"/>
    <property type="project" value="UniProtKB-KW"/>
</dbReference>
<dbReference type="SUPFAM" id="SSF56672">
    <property type="entry name" value="DNA/RNA polymerases"/>
    <property type="match status" value="1"/>
</dbReference>
<organism evidence="1 2">
    <name type="scientific">Nitrosotalea sinensis</name>
    <dbReference type="NCBI Taxonomy" id="1499975"/>
    <lineage>
        <taxon>Archaea</taxon>
        <taxon>Nitrososphaerota</taxon>
        <taxon>Nitrososphaeria</taxon>
        <taxon>Nitrosotaleales</taxon>
        <taxon>Nitrosotaleaceae</taxon>
        <taxon>Nitrosotalea</taxon>
    </lineage>
</organism>
<keyword evidence="2" id="KW-1185">Reference proteome</keyword>
<proteinExistence type="predicted"/>
<keyword evidence="1" id="KW-0548">Nucleotidyltransferase</keyword>
<keyword evidence="1" id="KW-0239">DNA-directed DNA polymerase</keyword>
<keyword evidence="1" id="KW-0808">Transferase</keyword>
<dbReference type="InterPro" id="IPR043502">
    <property type="entry name" value="DNA/RNA_pol_sf"/>
</dbReference>
<sequence>MNDEIAAIRAYTIPKQEPDTKQPKFFHKTIQNFIRMMILDCEATTDFYHNLKFGYFKVIFHGKLDYHGIFYDPLFVKGKEFNVLKQFSDENKIKIYTLEQFRKIFLKETFDLQTLCIGFNLPFDLSRIAIKSSNSKFKRKGGFSLLFSKNLDYPRLHVTHATSTLSFIEFGSTMGKQNKFRGNFLDLRTLCYALTDKKHSLKSAGKYFKTRYKKQTGIEHGKITSQYIQYCINDVNTTYAIYQKAKKEFDSYGLKIPVTRAYTPASIGKEFLKMIGVDSFLDKNPEFPKKIIGYMMCGYIGGRVEDKIRKTPVLVDVLDFLSMYPTVCTLQNLWRFVIADHVEYLEATREIADFIDKFTLEDVQNPQNWTRLQGIVLIEPHEDVLPLRAKYGQKHVWNIGISHVTSKIPLWYSLADVIASKLYTGRTPKILKAYRFVPVGVQKNLKKINVQGIEIDPYKDDLFKKLIEYRQVLKNKYDPRQKIIKIITNAISYGIFVEINTLEESSKVPIDVYGMKHFTQDKTKIEKPGFMFNPIIAVSITSASRLLLATCEILLSRKNMVHAYCDTDSMMVPPEMTREIQEFFQPLNPYNFDADILKVERENVMFYGISSKRYCLHTIKNGKITIKNDDYSSHGLGHLLDPFSNNPDEKNDWNKYIWNDIMDLHYEKSSLEELYSKYDNKYAMSQFMASSPRMLARLSNFNKNDRYQDQFKPFSFCIVGFSNLINPNTGELVKPLAPFVKPARHAVFGDFVDYNDNSMEKLRGKQYWKPFWQIFMEYLNHPESKIDGDVGILERKHVNVTGIIHIGKESNELEESELLGVGSGSYETYEDVRNLDKKFKKIAPSILKLKPKDVKKIRISKQTLWNVKKKIYTNQVNHISMKIKVQLVRCYEIQHN</sequence>
<dbReference type="OrthoDB" id="142883at2157"/>
<accession>A0A2H1EII7</accession>
<dbReference type="AlphaFoldDB" id="A0A2H1EII7"/>
<evidence type="ECO:0000313" key="2">
    <source>
        <dbReference type="Proteomes" id="UP000232412"/>
    </source>
</evidence>
<dbReference type="InterPro" id="IPR023211">
    <property type="entry name" value="DNA_pol_palm_dom_sf"/>
</dbReference>
<gene>
    <name evidence="1" type="ORF">NSIN_40155</name>
</gene>
<dbReference type="EMBL" id="FRFC01000005">
    <property type="protein sequence ID" value="SHO47632.1"/>
    <property type="molecule type" value="Genomic_DNA"/>
</dbReference>
<dbReference type="RefSeq" id="WP_133124125.1">
    <property type="nucleotide sequence ID" value="NZ_FRFC01000005.1"/>
</dbReference>
<protein>
    <submittedName>
        <fullName evidence="1">DNA-directed DNA polymerase B</fullName>
    </submittedName>
</protein>